<sequence>MVHDSKAQIITEGRASLGIELGSTTIKACLIGPGGTVLAEGAHEWENQLVDGHWSYALPDVWAGIADAYAALARSVADSYAVTLTRLAHIGISAMMHGYLAFDAAGELLVAFRTWRDTTTARAADELTDALGVNIPLRWSVAHYYQALLDGEPHVGRVAYLTTLAGYVHWRLTGRKVLGIGDAVGMFPIDVTTRDYDEARLAAFDALAATHGARTPLRDLLPEVLVAGTDAGELSEAGARLLDPTGTLHPGARACPPEGDAGTGMVATNAVRPRTGNVSVGTSIFAMIVLEGDLAGLHREIDPVTTPAGDPVAMVHCNNGAAEIATWMNVLAEAVTASLGYDVEKSRVYDACLGAALTGPADAGGVLAYNYLSGEPLSGLAEGRPLVARTPASTLSLATFMRAQLFGAYATVRMGMEILHDEGVAVDVVYGHGGLFRTPVVAQRLLAAALEAPVGIAESASTGGAWGIALLARYLDHAEELSLADYLDRHVFAGVTPDVIAPDADDVAGFTAYLAEYRRGLAIQPPAAQSLRYGLDD</sequence>
<evidence type="ECO:0000256" key="4">
    <source>
        <dbReference type="ARBA" id="ARBA00022777"/>
    </source>
</evidence>
<gene>
    <name evidence="7" type="ORF">H8R10_04510</name>
</gene>
<organism evidence="7 8">
    <name type="scientific">Nanchangia anserum</name>
    <dbReference type="NCBI Taxonomy" id="2692125"/>
    <lineage>
        <taxon>Bacteria</taxon>
        <taxon>Bacillati</taxon>
        <taxon>Actinomycetota</taxon>
        <taxon>Actinomycetes</taxon>
        <taxon>Actinomycetales</taxon>
        <taxon>Actinomycetaceae</taxon>
        <taxon>Nanchangia</taxon>
    </lineage>
</organism>
<dbReference type="GO" id="GO:0016301">
    <property type="term" value="F:kinase activity"/>
    <property type="evidence" value="ECO:0007669"/>
    <property type="project" value="UniProtKB-KW"/>
</dbReference>
<evidence type="ECO:0000256" key="3">
    <source>
        <dbReference type="ARBA" id="ARBA00022679"/>
    </source>
</evidence>
<keyword evidence="3" id="KW-0808">Transferase</keyword>
<dbReference type="AlphaFoldDB" id="A0A8I0G7V2"/>
<evidence type="ECO:0000313" key="8">
    <source>
        <dbReference type="Proteomes" id="UP000627538"/>
    </source>
</evidence>
<feature type="domain" description="Carbohydrate kinase FGGY N-terminal" evidence="5">
    <location>
        <begin position="17"/>
        <end position="239"/>
    </location>
</feature>
<name>A0A8I0G7V2_9ACTO</name>
<evidence type="ECO:0000259" key="6">
    <source>
        <dbReference type="Pfam" id="PF02782"/>
    </source>
</evidence>
<dbReference type="Pfam" id="PF02782">
    <property type="entry name" value="FGGY_C"/>
    <property type="match status" value="1"/>
</dbReference>
<proteinExistence type="inferred from homology"/>
<keyword evidence="2" id="KW-0859">Xylose metabolism</keyword>
<dbReference type="SUPFAM" id="SSF53067">
    <property type="entry name" value="Actin-like ATPase domain"/>
    <property type="match status" value="2"/>
</dbReference>
<dbReference type="InterPro" id="IPR050406">
    <property type="entry name" value="FGGY_Carb_Kinase"/>
</dbReference>
<comment type="similarity">
    <text evidence="1">Belongs to the FGGY kinase family.</text>
</comment>
<dbReference type="RefSeq" id="WP_191071533.1">
    <property type="nucleotide sequence ID" value="NZ_JACRUO010000001.1"/>
</dbReference>
<evidence type="ECO:0000259" key="5">
    <source>
        <dbReference type="Pfam" id="PF00370"/>
    </source>
</evidence>
<dbReference type="PANTHER" id="PTHR43095:SF5">
    <property type="entry name" value="XYLULOSE KINASE"/>
    <property type="match status" value="1"/>
</dbReference>
<dbReference type="EMBL" id="JACRUO010000001">
    <property type="protein sequence ID" value="MBD3689490.1"/>
    <property type="molecule type" value="Genomic_DNA"/>
</dbReference>
<dbReference type="InterPro" id="IPR043129">
    <property type="entry name" value="ATPase_NBD"/>
</dbReference>
<dbReference type="GO" id="GO:0042732">
    <property type="term" value="P:D-xylose metabolic process"/>
    <property type="evidence" value="ECO:0007669"/>
    <property type="project" value="UniProtKB-KW"/>
</dbReference>
<evidence type="ECO:0000256" key="1">
    <source>
        <dbReference type="ARBA" id="ARBA00009156"/>
    </source>
</evidence>
<keyword evidence="2" id="KW-0119">Carbohydrate metabolism</keyword>
<keyword evidence="8" id="KW-1185">Reference proteome</keyword>
<dbReference type="CDD" id="cd07809">
    <property type="entry name" value="ASKHA_NBD_FGGY_BaXK-like"/>
    <property type="match status" value="1"/>
</dbReference>
<comment type="caution">
    <text evidence="7">The sequence shown here is derived from an EMBL/GenBank/DDBJ whole genome shotgun (WGS) entry which is preliminary data.</text>
</comment>
<dbReference type="InterPro" id="IPR018484">
    <property type="entry name" value="FGGY_N"/>
</dbReference>
<evidence type="ECO:0000313" key="7">
    <source>
        <dbReference type="EMBL" id="MBD3689490.1"/>
    </source>
</evidence>
<dbReference type="Gene3D" id="3.30.420.40">
    <property type="match status" value="2"/>
</dbReference>
<evidence type="ECO:0000256" key="2">
    <source>
        <dbReference type="ARBA" id="ARBA00022629"/>
    </source>
</evidence>
<dbReference type="PANTHER" id="PTHR43095">
    <property type="entry name" value="SUGAR KINASE"/>
    <property type="match status" value="1"/>
</dbReference>
<reference evidence="7 8" key="1">
    <citation type="submission" date="2020-08" db="EMBL/GenBank/DDBJ databases">
        <title>Winkia gen. nov., sp. nov., isolated from faeces of the Anser albifrons in China.</title>
        <authorList>
            <person name="Liu Q."/>
        </authorList>
    </citation>
    <scope>NUCLEOTIDE SEQUENCE [LARGE SCALE GENOMIC DNA]</scope>
    <source>
        <strain evidence="7 8">C62</strain>
    </source>
</reference>
<protein>
    <submittedName>
        <fullName evidence="7">ATPase</fullName>
    </submittedName>
</protein>
<dbReference type="Pfam" id="PF00370">
    <property type="entry name" value="FGGY_N"/>
    <property type="match status" value="1"/>
</dbReference>
<dbReference type="Proteomes" id="UP000627538">
    <property type="component" value="Unassembled WGS sequence"/>
</dbReference>
<feature type="domain" description="Carbohydrate kinase FGGY C-terminal" evidence="6">
    <location>
        <begin position="277"/>
        <end position="473"/>
    </location>
</feature>
<dbReference type="InterPro" id="IPR018485">
    <property type="entry name" value="FGGY_C"/>
</dbReference>
<accession>A0A8I0G7V2</accession>
<keyword evidence="4" id="KW-0418">Kinase</keyword>